<reference evidence="2 3" key="1">
    <citation type="submission" date="2019-10" db="EMBL/GenBank/DDBJ databases">
        <authorList>
            <person name="Palmer J.M."/>
        </authorList>
    </citation>
    <scope>NUCLEOTIDE SEQUENCE [LARGE SCALE GENOMIC DNA]</scope>
    <source>
        <strain evidence="2 3">TWF694</strain>
    </source>
</reference>
<dbReference type="Pfam" id="PF04090">
    <property type="entry name" value="Rrn11"/>
    <property type="match status" value="1"/>
</dbReference>
<feature type="compositionally biased region" description="Basic and acidic residues" evidence="1">
    <location>
        <begin position="60"/>
        <end position="75"/>
    </location>
</feature>
<dbReference type="GO" id="GO:0042790">
    <property type="term" value="P:nucleolar large rRNA transcription by RNA polymerase I"/>
    <property type="evidence" value="ECO:0007669"/>
    <property type="project" value="TreeGrafter"/>
</dbReference>
<dbReference type="GO" id="GO:0001164">
    <property type="term" value="F:RNA polymerase I core promoter sequence-specific DNA binding"/>
    <property type="evidence" value="ECO:0007669"/>
    <property type="project" value="InterPro"/>
</dbReference>
<feature type="compositionally biased region" description="Basic and acidic residues" evidence="1">
    <location>
        <begin position="133"/>
        <end position="144"/>
    </location>
</feature>
<dbReference type="InterPro" id="IPR007224">
    <property type="entry name" value="TIF_Rrn11"/>
</dbReference>
<dbReference type="Proteomes" id="UP001365542">
    <property type="component" value="Unassembled WGS sequence"/>
</dbReference>
<gene>
    <name evidence="2" type="ORF">TWF694_004145</name>
</gene>
<comment type="caution">
    <text evidence="2">The sequence shown here is derived from an EMBL/GenBank/DDBJ whole genome shotgun (WGS) entry which is preliminary data.</text>
</comment>
<dbReference type="GO" id="GO:0001181">
    <property type="term" value="F:RNA polymerase I general transcription initiation factor activity"/>
    <property type="evidence" value="ECO:0007669"/>
    <property type="project" value="InterPro"/>
</dbReference>
<dbReference type="EMBL" id="JAVHJO010000014">
    <property type="protein sequence ID" value="KAK6528916.1"/>
    <property type="molecule type" value="Genomic_DNA"/>
</dbReference>
<name>A0AAV9WX62_9PEZI</name>
<feature type="region of interest" description="Disordered" evidence="1">
    <location>
        <begin position="21"/>
        <end position="144"/>
    </location>
</feature>
<dbReference type="InterPro" id="IPR053029">
    <property type="entry name" value="RNA_pol_I-specific_init_factor"/>
</dbReference>
<feature type="compositionally biased region" description="Low complexity" evidence="1">
    <location>
        <begin position="77"/>
        <end position="108"/>
    </location>
</feature>
<keyword evidence="3" id="KW-1185">Reference proteome</keyword>
<protein>
    <submittedName>
        <fullName evidence="2">Uncharacterized protein</fullName>
    </submittedName>
</protein>
<evidence type="ECO:0000313" key="3">
    <source>
        <dbReference type="Proteomes" id="UP001365542"/>
    </source>
</evidence>
<sequence length="406" mass="45466">MTSQPAFTYPIAHSTFIPVSYQSVTTSGQIRKRKRTKSLGTEPGQDDGDDNGDGDNADQASDREEARDVAQDENRNASQRQQSSTSSGGGLRSLASQAQTATAAPWAPVNALTVASADDKSNDENNTSDDQSEEKSKPGRGNIEHRIRNAGYGADITDALPPIQPSSLQAKHMSHLNTILHLCLLRRDWKRAKRAFKLLLLSDSQTDVRNLRLKGIWKLGVEILSWEEEEITAPDNREDSSPKRDYTKAVEYMNRLVIMYPHYKHYVIGKGVNATTILPILMHFEIFALHEKLSTALTSGEATVVIEVIAGITAVTDRLKSLQETPPWVDMGELWKLRGQLYTWAADLSLRLLNDEGTHIKYKILGHKLALKMKERRISGWKEFAFEYDGEIIDEDDDNDIADRSF</sequence>
<dbReference type="PANTHER" id="PTHR28244:SF1">
    <property type="entry name" value="RNA POLYMERASE I-SPECIFIC TRANSCRIPTION INITIATION FACTOR RRN11"/>
    <property type="match status" value="1"/>
</dbReference>
<feature type="compositionally biased region" description="Acidic residues" evidence="1">
    <location>
        <begin position="44"/>
        <end position="56"/>
    </location>
</feature>
<dbReference type="GO" id="GO:0070860">
    <property type="term" value="C:RNA polymerase I core factor complex"/>
    <property type="evidence" value="ECO:0007669"/>
    <property type="project" value="TreeGrafter"/>
</dbReference>
<dbReference type="GO" id="GO:0017025">
    <property type="term" value="F:TBP-class protein binding"/>
    <property type="evidence" value="ECO:0007669"/>
    <property type="project" value="TreeGrafter"/>
</dbReference>
<dbReference type="PANTHER" id="PTHR28244">
    <property type="entry name" value="RNA POLYMERASE I-SPECIFIC TRANSCRIPTION INITIATION FACTOR RRN11"/>
    <property type="match status" value="1"/>
</dbReference>
<organism evidence="2 3">
    <name type="scientific">Orbilia ellipsospora</name>
    <dbReference type="NCBI Taxonomy" id="2528407"/>
    <lineage>
        <taxon>Eukaryota</taxon>
        <taxon>Fungi</taxon>
        <taxon>Dikarya</taxon>
        <taxon>Ascomycota</taxon>
        <taxon>Pezizomycotina</taxon>
        <taxon>Orbiliomycetes</taxon>
        <taxon>Orbiliales</taxon>
        <taxon>Orbiliaceae</taxon>
        <taxon>Orbilia</taxon>
    </lineage>
</organism>
<evidence type="ECO:0000256" key="1">
    <source>
        <dbReference type="SAM" id="MobiDB-lite"/>
    </source>
</evidence>
<dbReference type="AlphaFoldDB" id="A0AAV9WX62"/>
<proteinExistence type="predicted"/>
<evidence type="ECO:0000313" key="2">
    <source>
        <dbReference type="EMBL" id="KAK6528916.1"/>
    </source>
</evidence>
<accession>A0AAV9WX62</accession>